<sequence>MTERMTGAQALVRALEHVGVDTVFGIPGGAILPAYDPLYDSTKVRHVLVRHEQGAGHAAEGYAQATGRVGVCMATSGPGATNLVTPIADAYMDSVPIVAITGQVASKAIGTDAFQEADISGITMPITKHNFLITDPLDIPRTIMEAFHIASTGRPGPVLVDISKDALQADTTFSWPPIMQLPGYRPVTRPHSKQIREAAKLIAEARRPILYVGGGVHKAGASAELLQLAELTHIPVVTTLMARGTFPDSHPQHMGMPGMHGSVSAVGALQKSDLIIGLGVRFDDRVTGDLSSFAPYAKIVHADIDPAEISKNRHADVPIVGDCKEVITDLLNVIQTSGQQGDYADWWTALNSYKQTYPLGYETFEDGTLAPQYVMERLSAIAGPDTYYVAGVGQHQMWASQFIGYENPGTFINSGGLGTMGFAVPAAMGAKMGRPDSTVWAIDGDGCFQMTNQELATCALEGVPVKIAIINNGNLGMVRQWQTLFYDQRYSNTDLQTTRRIPDFVKLAEAYGCVGLRCERPEDVDAVIKKAMEINDVPVVVDFVVHQDAMVWPMVAAGTSNDDIKIARDMAPKWENEDE</sequence>
<dbReference type="Gene3D" id="3.40.50.970">
    <property type="match status" value="2"/>
</dbReference>
<comment type="cofactor">
    <cofactor evidence="12">
        <name>Mg(2+)</name>
        <dbReference type="ChEBI" id="CHEBI:18420"/>
    </cofactor>
    <text evidence="12">Binds 1 Mg(2+) ion per subunit.</text>
</comment>
<keyword evidence="7 12" id="KW-0479">Metal-binding</keyword>
<dbReference type="InterPro" id="IPR011766">
    <property type="entry name" value="TPP_enzyme_TPP-bd"/>
</dbReference>
<evidence type="ECO:0000256" key="11">
    <source>
        <dbReference type="ARBA" id="ARBA00048670"/>
    </source>
</evidence>
<comment type="pathway">
    <text evidence="2 12">Amino-acid biosynthesis; L-valine biosynthesis; L-valine from pyruvate: step 1/4.</text>
</comment>
<dbReference type="CDD" id="cd02015">
    <property type="entry name" value="TPP_AHAS"/>
    <property type="match status" value="1"/>
</dbReference>
<evidence type="ECO:0000259" key="13">
    <source>
        <dbReference type="Pfam" id="PF00205"/>
    </source>
</evidence>
<evidence type="ECO:0000256" key="5">
    <source>
        <dbReference type="ARBA" id="ARBA00022605"/>
    </source>
</evidence>
<evidence type="ECO:0000256" key="9">
    <source>
        <dbReference type="ARBA" id="ARBA00023052"/>
    </source>
</evidence>
<evidence type="ECO:0000313" key="16">
    <source>
        <dbReference type="EMBL" id="GAA3564873.1"/>
    </source>
</evidence>
<keyword evidence="5 12" id="KW-0028">Amino-acid biosynthesis</keyword>
<feature type="domain" description="Thiamine pyrophosphate enzyme TPP-binding" evidence="14">
    <location>
        <begin position="391"/>
        <end position="543"/>
    </location>
</feature>
<evidence type="ECO:0000256" key="2">
    <source>
        <dbReference type="ARBA" id="ARBA00005025"/>
    </source>
</evidence>
<keyword evidence="10 12" id="KW-0100">Branched-chain amino acid biosynthesis</keyword>
<dbReference type="SUPFAM" id="SSF52518">
    <property type="entry name" value="Thiamin diphosphate-binding fold (THDP-binding)"/>
    <property type="match status" value="2"/>
</dbReference>
<evidence type="ECO:0000256" key="3">
    <source>
        <dbReference type="ARBA" id="ARBA00007812"/>
    </source>
</evidence>
<dbReference type="Pfam" id="PF00205">
    <property type="entry name" value="TPP_enzyme_M"/>
    <property type="match status" value="1"/>
</dbReference>
<dbReference type="Pfam" id="PF02776">
    <property type="entry name" value="TPP_enzyme_N"/>
    <property type="match status" value="1"/>
</dbReference>
<protein>
    <recommendedName>
        <fullName evidence="4 12">Acetolactate synthase</fullName>
        <ecNumber evidence="4 12">2.2.1.6</ecNumber>
    </recommendedName>
</protein>
<comment type="similarity">
    <text evidence="3 12">Belongs to the TPP enzyme family.</text>
</comment>
<evidence type="ECO:0000256" key="10">
    <source>
        <dbReference type="ARBA" id="ARBA00023304"/>
    </source>
</evidence>
<dbReference type="RefSeq" id="WP_345565573.1">
    <property type="nucleotide sequence ID" value="NZ_BAABDQ010000011.1"/>
</dbReference>
<dbReference type="InterPro" id="IPR012001">
    <property type="entry name" value="Thiamin_PyroP_enz_TPP-bd_dom"/>
</dbReference>
<reference evidence="17" key="1">
    <citation type="journal article" date="2019" name="Int. J. Syst. Evol. Microbiol.">
        <title>The Global Catalogue of Microorganisms (GCM) 10K type strain sequencing project: providing services to taxonomists for standard genome sequencing and annotation.</title>
        <authorList>
            <consortium name="The Broad Institute Genomics Platform"/>
            <consortium name="The Broad Institute Genome Sequencing Center for Infectious Disease"/>
            <person name="Wu L."/>
            <person name="Ma J."/>
        </authorList>
    </citation>
    <scope>NUCLEOTIDE SEQUENCE [LARGE SCALE GENOMIC DNA]</scope>
    <source>
        <strain evidence="17">JCM 17326</strain>
    </source>
</reference>
<evidence type="ECO:0000256" key="8">
    <source>
        <dbReference type="ARBA" id="ARBA00022842"/>
    </source>
</evidence>
<comment type="catalytic activity">
    <reaction evidence="11 12">
        <text>2 pyruvate + H(+) = (2S)-2-acetolactate + CO2</text>
        <dbReference type="Rhea" id="RHEA:25249"/>
        <dbReference type="ChEBI" id="CHEBI:15361"/>
        <dbReference type="ChEBI" id="CHEBI:15378"/>
        <dbReference type="ChEBI" id="CHEBI:16526"/>
        <dbReference type="ChEBI" id="CHEBI:58476"/>
        <dbReference type="EC" id="2.2.1.6"/>
    </reaction>
</comment>
<dbReference type="InterPro" id="IPR045229">
    <property type="entry name" value="TPP_enz"/>
</dbReference>
<dbReference type="InterPro" id="IPR000399">
    <property type="entry name" value="TPP-bd_CS"/>
</dbReference>
<dbReference type="PROSITE" id="PS00187">
    <property type="entry name" value="TPP_ENZYMES"/>
    <property type="match status" value="1"/>
</dbReference>
<dbReference type="EC" id="2.2.1.6" evidence="4 12"/>
<feature type="domain" description="Thiamine pyrophosphate enzyme N-terminal TPP-binding" evidence="15">
    <location>
        <begin position="5"/>
        <end position="120"/>
    </location>
</feature>
<dbReference type="PANTHER" id="PTHR18968">
    <property type="entry name" value="THIAMINE PYROPHOSPHATE ENZYMES"/>
    <property type="match status" value="1"/>
</dbReference>
<keyword evidence="9 12" id="KW-0786">Thiamine pyrophosphate</keyword>
<evidence type="ECO:0000256" key="1">
    <source>
        <dbReference type="ARBA" id="ARBA00004974"/>
    </source>
</evidence>
<dbReference type="Pfam" id="PF02775">
    <property type="entry name" value="TPP_enzyme_C"/>
    <property type="match status" value="1"/>
</dbReference>
<dbReference type="Proteomes" id="UP001500630">
    <property type="component" value="Unassembled WGS sequence"/>
</dbReference>
<dbReference type="InterPro" id="IPR012846">
    <property type="entry name" value="Acetolactate_synth_lsu"/>
</dbReference>
<dbReference type="InterPro" id="IPR029035">
    <property type="entry name" value="DHS-like_NAD/FAD-binding_dom"/>
</dbReference>
<dbReference type="InterPro" id="IPR029061">
    <property type="entry name" value="THDP-binding"/>
</dbReference>
<dbReference type="InterPro" id="IPR039368">
    <property type="entry name" value="AHAS_TPP"/>
</dbReference>
<evidence type="ECO:0000256" key="4">
    <source>
        <dbReference type="ARBA" id="ARBA00013145"/>
    </source>
</evidence>
<keyword evidence="17" id="KW-1185">Reference proteome</keyword>
<dbReference type="CDD" id="cd07035">
    <property type="entry name" value="TPP_PYR_POX_like"/>
    <property type="match status" value="1"/>
</dbReference>
<comment type="pathway">
    <text evidence="1 12">Amino-acid biosynthesis; L-isoleucine biosynthesis; L-isoleucine from 2-oxobutanoate: step 1/4.</text>
</comment>
<evidence type="ECO:0000313" key="17">
    <source>
        <dbReference type="Proteomes" id="UP001500630"/>
    </source>
</evidence>
<accession>A0ABP6XEH3</accession>
<dbReference type="Gene3D" id="3.40.50.1220">
    <property type="entry name" value="TPP-binding domain"/>
    <property type="match status" value="1"/>
</dbReference>
<evidence type="ECO:0000259" key="15">
    <source>
        <dbReference type="Pfam" id="PF02776"/>
    </source>
</evidence>
<comment type="caution">
    <text evidence="16">The sequence shown here is derived from an EMBL/GenBank/DDBJ whole genome shotgun (WGS) entry which is preliminary data.</text>
</comment>
<proteinExistence type="inferred from homology"/>
<comment type="cofactor">
    <cofactor evidence="12">
        <name>thiamine diphosphate</name>
        <dbReference type="ChEBI" id="CHEBI:58937"/>
    </cofactor>
    <text evidence="12">Binds 1 thiamine pyrophosphate per subunit.</text>
</comment>
<gene>
    <name evidence="16" type="ORF">GCM10022419_051930</name>
</gene>
<keyword evidence="6 12" id="KW-0808">Transferase</keyword>
<dbReference type="EMBL" id="BAABDQ010000011">
    <property type="protein sequence ID" value="GAA3564873.1"/>
    <property type="molecule type" value="Genomic_DNA"/>
</dbReference>
<feature type="domain" description="Thiamine pyrophosphate enzyme central" evidence="13">
    <location>
        <begin position="195"/>
        <end position="330"/>
    </location>
</feature>
<organism evidence="16 17">
    <name type="scientific">Nonomuraea rosea</name>
    <dbReference type="NCBI Taxonomy" id="638574"/>
    <lineage>
        <taxon>Bacteria</taxon>
        <taxon>Bacillati</taxon>
        <taxon>Actinomycetota</taxon>
        <taxon>Actinomycetes</taxon>
        <taxon>Streptosporangiales</taxon>
        <taxon>Streptosporangiaceae</taxon>
        <taxon>Nonomuraea</taxon>
    </lineage>
</organism>
<evidence type="ECO:0000256" key="7">
    <source>
        <dbReference type="ARBA" id="ARBA00022723"/>
    </source>
</evidence>
<name>A0ABP6XEH3_9ACTN</name>
<dbReference type="NCBIfam" id="TIGR00118">
    <property type="entry name" value="acolac_lg"/>
    <property type="match status" value="1"/>
</dbReference>
<dbReference type="NCBIfam" id="NF005860">
    <property type="entry name" value="PRK07789.1"/>
    <property type="match status" value="1"/>
</dbReference>
<evidence type="ECO:0000256" key="12">
    <source>
        <dbReference type="RuleBase" id="RU003591"/>
    </source>
</evidence>
<evidence type="ECO:0000256" key="6">
    <source>
        <dbReference type="ARBA" id="ARBA00022679"/>
    </source>
</evidence>
<dbReference type="PANTHER" id="PTHR18968:SF13">
    <property type="entry name" value="ACETOLACTATE SYNTHASE CATALYTIC SUBUNIT, MITOCHONDRIAL"/>
    <property type="match status" value="1"/>
</dbReference>
<dbReference type="SUPFAM" id="SSF52467">
    <property type="entry name" value="DHS-like NAD/FAD-binding domain"/>
    <property type="match status" value="1"/>
</dbReference>
<keyword evidence="8 12" id="KW-0460">Magnesium</keyword>
<dbReference type="InterPro" id="IPR012000">
    <property type="entry name" value="Thiamin_PyroP_enz_cen_dom"/>
</dbReference>
<evidence type="ECO:0000259" key="14">
    <source>
        <dbReference type="Pfam" id="PF02775"/>
    </source>
</evidence>